<accession>A0ABV9JKI9</accession>
<proteinExistence type="predicted"/>
<comment type="caution">
    <text evidence="1">The sequence shown here is derived from an EMBL/GenBank/DDBJ whole genome shotgun (WGS) entry which is preliminary data.</text>
</comment>
<dbReference type="EMBL" id="JBHSGB010000006">
    <property type="protein sequence ID" value="MFC4654748.1"/>
    <property type="molecule type" value="Genomic_DNA"/>
</dbReference>
<evidence type="ECO:0000313" key="1">
    <source>
        <dbReference type="EMBL" id="MFC4654748.1"/>
    </source>
</evidence>
<gene>
    <name evidence="1" type="ORF">ACFO3I_06920</name>
</gene>
<protein>
    <recommendedName>
        <fullName evidence="3">DUF3806 domain-containing protein</fullName>
    </recommendedName>
</protein>
<sequence length="135" mass="15287">MEQKQITELMQAASIDAIKFVSDFAGIELDFSLASIAQLDQILAQLKLQHQQKHYTAAELFTLSSILGAYTGEVFIRHRAGHWHYDESNAAEPYTAVKVNDKDFPFASICYHQIVSRPEMTLSTYFDKASEGIRQ</sequence>
<evidence type="ECO:0000313" key="2">
    <source>
        <dbReference type="Proteomes" id="UP001595962"/>
    </source>
</evidence>
<evidence type="ECO:0008006" key="3">
    <source>
        <dbReference type="Google" id="ProtNLM"/>
    </source>
</evidence>
<dbReference type="RefSeq" id="WP_377332821.1">
    <property type="nucleotide sequence ID" value="NZ_JBHSGB010000006.1"/>
</dbReference>
<organism evidence="1 2">
    <name type="scientific">Rheinheimera marina</name>
    <dbReference type="NCBI Taxonomy" id="1774958"/>
    <lineage>
        <taxon>Bacteria</taxon>
        <taxon>Pseudomonadati</taxon>
        <taxon>Pseudomonadota</taxon>
        <taxon>Gammaproteobacteria</taxon>
        <taxon>Chromatiales</taxon>
        <taxon>Chromatiaceae</taxon>
        <taxon>Rheinheimera</taxon>
    </lineage>
</organism>
<name>A0ABV9JKI9_9GAMM</name>
<dbReference type="Proteomes" id="UP001595962">
    <property type="component" value="Unassembled WGS sequence"/>
</dbReference>
<reference evidence="2" key="1">
    <citation type="journal article" date="2019" name="Int. J. Syst. Evol. Microbiol.">
        <title>The Global Catalogue of Microorganisms (GCM) 10K type strain sequencing project: providing services to taxonomists for standard genome sequencing and annotation.</title>
        <authorList>
            <consortium name="The Broad Institute Genomics Platform"/>
            <consortium name="The Broad Institute Genome Sequencing Center for Infectious Disease"/>
            <person name="Wu L."/>
            <person name="Ma J."/>
        </authorList>
    </citation>
    <scope>NUCLEOTIDE SEQUENCE [LARGE SCALE GENOMIC DNA]</scope>
    <source>
        <strain evidence="2">DT28</strain>
    </source>
</reference>
<keyword evidence="2" id="KW-1185">Reference proteome</keyword>